<reference evidence="1" key="1">
    <citation type="submission" date="2022-04" db="EMBL/GenBank/DDBJ databases">
        <title>Genome of the entomopathogenic fungus Entomophthora muscae.</title>
        <authorList>
            <person name="Elya C."/>
            <person name="Lovett B.R."/>
            <person name="Lee E."/>
            <person name="Macias A.M."/>
            <person name="Hajek A.E."/>
            <person name="De Bivort B.L."/>
            <person name="Kasson M.T."/>
            <person name="De Fine Licht H.H."/>
            <person name="Stajich J.E."/>
        </authorList>
    </citation>
    <scope>NUCLEOTIDE SEQUENCE</scope>
    <source>
        <strain evidence="1">Berkeley</strain>
    </source>
</reference>
<protein>
    <submittedName>
        <fullName evidence="1">Uncharacterized protein</fullName>
    </submittedName>
</protein>
<evidence type="ECO:0000313" key="2">
    <source>
        <dbReference type="Proteomes" id="UP001165960"/>
    </source>
</evidence>
<organism evidence="1 2">
    <name type="scientific">Entomophthora muscae</name>
    <dbReference type="NCBI Taxonomy" id="34485"/>
    <lineage>
        <taxon>Eukaryota</taxon>
        <taxon>Fungi</taxon>
        <taxon>Fungi incertae sedis</taxon>
        <taxon>Zoopagomycota</taxon>
        <taxon>Entomophthoromycotina</taxon>
        <taxon>Entomophthoromycetes</taxon>
        <taxon>Entomophthorales</taxon>
        <taxon>Entomophthoraceae</taxon>
        <taxon>Entomophthora</taxon>
    </lineage>
</organism>
<comment type="caution">
    <text evidence="1">The sequence shown here is derived from an EMBL/GenBank/DDBJ whole genome shotgun (WGS) entry which is preliminary data.</text>
</comment>
<name>A0ACC2SXF0_9FUNG</name>
<gene>
    <name evidence="1" type="ORF">DSO57_1004404</name>
</gene>
<dbReference type="Proteomes" id="UP001165960">
    <property type="component" value="Unassembled WGS sequence"/>
</dbReference>
<accession>A0ACC2SXF0</accession>
<proteinExistence type="predicted"/>
<keyword evidence="2" id="KW-1185">Reference proteome</keyword>
<sequence>MSVKVPLITQENEPASTLLYSCSREAIASDQMGCKDMKRSRRDSGLKSKTFKRHFFVLDATVPSTWTSQEPPDENSPSHTFTLLNSYSGEYSKKEAYTFHDALKASPKLKTIQSDLAFIVSSVDSFALQFLVDAVIARHLFSVILKSKKGIDIMSQEMTEAIEYYSQAISAFALASYIPPHLIQNVKSLLDDLLDITNKFIFY</sequence>
<dbReference type="EMBL" id="QTSX02004271">
    <property type="protein sequence ID" value="KAJ9066974.1"/>
    <property type="molecule type" value="Genomic_DNA"/>
</dbReference>
<evidence type="ECO:0000313" key="1">
    <source>
        <dbReference type="EMBL" id="KAJ9066974.1"/>
    </source>
</evidence>